<name>A0A8C1CIC1_CYPCA</name>
<feature type="compositionally biased region" description="Basic and acidic residues" evidence="2">
    <location>
        <begin position="89"/>
        <end position="114"/>
    </location>
</feature>
<dbReference type="GeneTree" id="ENSGT00990000209992"/>
<evidence type="ECO:0000313" key="5">
    <source>
        <dbReference type="Ensembl" id="ENSCCRP00000045635.1"/>
    </source>
</evidence>
<dbReference type="GO" id="GO:0006955">
    <property type="term" value="P:immune response"/>
    <property type="evidence" value="ECO:0007669"/>
    <property type="project" value="InterPro"/>
</dbReference>
<dbReference type="Gene3D" id="2.40.50.40">
    <property type="match status" value="1"/>
</dbReference>
<dbReference type="SMART" id="SM00199">
    <property type="entry name" value="SCY"/>
    <property type="match status" value="1"/>
</dbReference>
<dbReference type="Pfam" id="PF00048">
    <property type="entry name" value="IL8"/>
    <property type="match status" value="1"/>
</dbReference>
<dbReference type="Proteomes" id="UP001108240">
    <property type="component" value="Unplaced"/>
</dbReference>
<feature type="chain" id="PRO_5040250256" description="Chemokine interleukin-8-like domain-containing protein" evidence="3">
    <location>
        <begin position="21"/>
        <end position="146"/>
    </location>
</feature>
<evidence type="ECO:0000313" key="6">
    <source>
        <dbReference type="Proteomes" id="UP001108240"/>
    </source>
</evidence>
<dbReference type="InterPro" id="IPR001811">
    <property type="entry name" value="Chemokine_IL8-like_dom"/>
</dbReference>
<evidence type="ECO:0000256" key="3">
    <source>
        <dbReference type="SAM" id="SignalP"/>
    </source>
</evidence>
<dbReference type="InterPro" id="IPR036048">
    <property type="entry name" value="Interleukin_8-like_sf"/>
</dbReference>
<dbReference type="SUPFAM" id="SSF54117">
    <property type="entry name" value="Interleukin 8-like chemokines"/>
    <property type="match status" value="1"/>
</dbReference>
<dbReference type="InterPro" id="IPR039809">
    <property type="entry name" value="Chemokine_b/g/d"/>
</dbReference>
<reference evidence="5" key="2">
    <citation type="submission" date="2025-09" db="UniProtKB">
        <authorList>
            <consortium name="Ensembl"/>
        </authorList>
    </citation>
    <scope>IDENTIFICATION</scope>
</reference>
<keyword evidence="3" id="KW-0732">Signal</keyword>
<accession>A0A8C1CIC1</accession>
<keyword evidence="1" id="KW-0202">Cytokine</keyword>
<dbReference type="GO" id="GO:0005615">
    <property type="term" value="C:extracellular space"/>
    <property type="evidence" value="ECO:0007669"/>
    <property type="project" value="UniProtKB-KW"/>
</dbReference>
<dbReference type="Ensembl" id="ENSCCRT00000049480.2">
    <property type="protein sequence ID" value="ENSCCRP00000045635.1"/>
    <property type="gene ID" value="ENSCCRG00000024388.2"/>
</dbReference>
<feature type="domain" description="Chemokine interleukin-8-like" evidence="4">
    <location>
        <begin position="24"/>
        <end position="83"/>
    </location>
</feature>
<dbReference type="GO" id="GO:0008009">
    <property type="term" value="F:chemokine activity"/>
    <property type="evidence" value="ECO:0007669"/>
    <property type="project" value="InterPro"/>
</dbReference>
<keyword evidence="6" id="KW-1185">Reference proteome</keyword>
<protein>
    <recommendedName>
        <fullName evidence="4">Chemokine interleukin-8-like domain-containing protein</fullName>
    </recommendedName>
</protein>
<reference evidence="5" key="1">
    <citation type="submission" date="2025-08" db="UniProtKB">
        <authorList>
            <consortium name="Ensembl"/>
        </authorList>
    </citation>
    <scope>IDENTIFICATION</scope>
</reference>
<feature type="region of interest" description="Disordered" evidence="2">
    <location>
        <begin position="89"/>
        <end position="146"/>
    </location>
</feature>
<dbReference type="PANTHER" id="PTHR12015">
    <property type="entry name" value="SMALL INDUCIBLE CYTOKINE A"/>
    <property type="match status" value="1"/>
</dbReference>
<evidence type="ECO:0000256" key="1">
    <source>
        <dbReference type="ARBA" id="ARBA00022514"/>
    </source>
</evidence>
<feature type="signal peptide" evidence="3">
    <location>
        <begin position="1"/>
        <end position="20"/>
    </location>
</feature>
<dbReference type="AlphaFoldDB" id="A0A8C1CIC1"/>
<proteinExistence type="predicted"/>
<evidence type="ECO:0000259" key="4">
    <source>
        <dbReference type="SMART" id="SM00199"/>
    </source>
</evidence>
<sequence>MLIFTACVFWVSFGSFGVFADGPPLSCCLKLGHSRPPLDKVLSYKIQTKELCPITAVVIQTVSGKILCSDPNSAWTKRAMRKVDEAKMKFRKQDPVHAEGASSERSRGRADPKTATELPLNSQWNRVTTRQKSIWKSQRQSQMGLI</sequence>
<organism evidence="5 6">
    <name type="scientific">Cyprinus carpio carpio</name>
    <dbReference type="NCBI Taxonomy" id="630221"/>
    <lineage>
        <taxon>Eukaryota</taxon>
        <taxon>Metazoa</taxon>
        <taxon>Chordata</taxon>
        <taxon>Craniata</taxon>
        <taxon>Vertebrata</taxon>
        <taxon>Euteleostomi</taxon>
        <taxon>Actinopterygii</taxon>
        <taxon>Neopterygii</taxon>
        <taxon>Teleostei</taxon>
        <taxon>Ostariophysi</taxon>
        <taxon>Cypriniformes</taxon>
        <taxon>Cyprinidae</taxon>
        <taxon>Cyprininae</taxon>
        <taxon>Cyprinus</taxon>
    </lineage>
</organism>
<evidence type="ECO:0000256" key="2">
    <source>
        <dbReference type="SAM" id="MobiDB-lite"/>
    </source>
</evidence>
<feature type="compositionally biased region" description="Polar residues" evidence="2">
    <location>
        <begin position="119"/>
        <end position="146"/>
    </location>
</feature>
<dbReference type="CDD" id="cd00272">
    <property type="entry name" value="Chemokine_CC"/>
    <property type="match status" value="1"/>
</dbReference>
<dbReference type="PANTHER" id="PTHR12015:SF177">
    <property type="entry name" value="CHEMOKINE INTERLEUKIN-8-LIKE DOMAIN-CONTAINING PROTEIN"/>
    <property type="match status" value="1"/>
</dbReference>